<protein>
    <submittedName>
        <fullName evidence="2">Uncharacterized protein</fullName>
    </submittedName>
</protein>
<feature type="compositionally biased region" description="Basic and acidic residues" evidence="1">
    <location>
        <begin position="61"/>
        <end position="78"/>
    </location>
</feature>
<dbReference type="AlphaFoldDB" id="A0A1B0G747"/>
<dbReference type="EMBL" id="CCAG010003783">
    <property type="status" value="NOT_ANNOTATED_CDS"/>
    <property type="molecule type" value="Genomic_DNA"/>
</dbReference>
<evidence type="ECO:0000313" key="3">
    <source>
        <dbReference type="Proteomes" id="UP000092444"/>
    </source>
</evidence>
<feature type="region of interest" description="Disordered" evidence="1">
    <location>
        <begin position="58"/>
        <end position="78"/>
    </location>
</feature>
<dbReference type="EMBL" id="CCAG010003782">
    <property type="status" value="NOT_ANNOTATED_CDS"/>
    <property type="molecule type" value="Genomic_DNA"/>
</dbReference>
<reference evidence="2" key="1">
    <citation type="submission" date="2020-05" db="UniProtKB">
        <authorList>
            <consortium name="EnsemblMetazoa"/>
        </authorList>
    </citation>
    <scope>IDENTIFICATION</scope>
    <source>
        <strain evidence="2">Yale</strain>
    </source>
</reference>
<sequence length="112" mass="13335">MIRIECSQIVYIADNQSQTLDVGRAYTNQTIVVYGGYSFKTVEDIFEKVFKKNKTFSNSECGRKREKERERDKKDKENKRDKKYIVSYYLKIEKNQFENNNNSLKASTLFHI</sequence>
<dbReference type="EMBL" id="CCAG010003785">
    <property type="status" value="NOT_ANNOTATED_CDS"/>
    <property type="molecule type" value="Genomic_DNA"/>
</dbReference>
<dbReference type="Proteomes" id="UP000092444">
    <property type="component" value="Unassembled WGS sequence"/>
</dbReference>
<organism evidence="2 3">
    <name type="scientific">Glossina morsitans morsitans</name>
    <name type="common">Savannah tsetse fly</name>
    <dbReference type="NCBI Taxonomy" id="37546"/>
    <lineage>
        <taxon>Eukaryota</taxon>
        <taxon>Metazoa</taxon>
        <taxon>Ecdysozoa</taxon>
        <taxon>Arthropoda</taxon>
        <taxon>Hexapoda</taxon>
        <taxon>Insecta</taxon>
        <taxon>Pterygota</taxon>
        <taxon>Neoptera</taxon>
        <taxon>Endopterygota</taxon>
        <taxon>Diptera</taxon>
        <taxon>Brachycera</taxon>
        <taxon>Muscomorpha</taxon>
        <taxon>Hippoboscoidea</taxon>
        <taxon>Glossinidae</taxon>
        <taxon>Glossina</taxon>
    </lineage>
</organism>
<dbReference type="EnsemblMetazoa" id="GMOY009140-RA">
    <property type="protein sequence ID" value="GMOY009140-PA"/>
    <property type="gene ID" value="GMOY009140"/>
</dbReference>
<proteinExistence type="predicted"/>
<keyword evidence="3" id="KW-1185">Reference proteome</keyword>
<evidence type="ECO:0000313" key="2">
    <source>
        <dbReference type="EnsemblMetazoa" id="GMOY009140-PA"/>
    </source>
</evidence>
<dbReference type="EMBL" id="CCAG010003784">
    <property type="status" value="NOT_ANNOTATED_CDS"/>
    <property type="molecule type" value="Genomic_DNA"/>
</dbReference>
<name>A0A1B0G747_GLOMM</name>
<dbReference type="VEuPathDB" id="VectorBase:GMOY009140"/>
<accession>A0A1B0G747</accession>
<evidence type="ECO:0000256" key="1">
    <source>
        <dbReference type="SAM" id="MobiDB-lite"/>
    </source>
</evidence>